<dbReference type="GeneID" id="25252838"/>
<protein>
    <submittedName>
        <fullName evidence="2">Uncharacterized protein</fullName>
    </submittedName>
</protein>
<dbReference type="EMBL" id="HG675718">
    <property type="protein sequence ID" value="CDJ42446.1"/>
    <property type="molecule type" value="Genomic_DNA"/>
</dbReference>
<feature type="region of interest" description="Disordered" evidence="1">
    <location>
        <begin position="432"/>
        <end position="532"/>
    </location>
</feature>
<feature type="compositionally biased region" description="Polar residues" evidence="1">
    <location>
        <begin position="465"/>
        <end position="481"/>
    </location>
</feature>
<dbReference type="VEuPathDB" id="ToxoDB:ETH_00018520"/>
<dbReference type="VEuPathDB" id="ToxoDB:ETH2_0104800"/>
<feature type="compositionally biased region" description="Polar residues" evidence="1">
    <location>
        <begin position="582"/>
        <end position="602"/>
    </location>
</feature>
<feature type="compositionally biased region" description="Polar residues" evidence="1">
    <location>
        <begin position="494"/>
        <end position="505"/>
    </location>
</feature>
<evidence type="ECO:0000313" key="4">
    <source>
        <dbReference type="Proteomes" id="UP000030747"/>
    </source>
</evidence>
<dbReference type="RefSeq" id="XP_013233196.1">
    <property type="nucleotide sequence ID" value="XM_013377742.1"/>
</dbReference>
<keyword evidence="4" id="KW-1185">Reference proteome</keyword>
<dbReference type="Proteomes" id="UP000030747">
    <property type="component" value="Unassembled WGS sequence"/>
</dbReference>
<evidence type="ECO:0000256" key="1">
    <source>
        <dbReference type="SAM" id="MobiDB-lite"/>
    </source>
</evidence>
<evidence type="ECO:0000313" key="2">
    <source>
        <dbReference type="EMBL" id="CAK51438.1"/>
    </source>
</evidence>
<dbReference type="AlphaFoldDB" id="C8TDV2"/>
<dbReference type="Proteomes" id="UP000243681">
    <property type="component" value="Chromosome 1"/>
</dbReference>
<feature type="compositionally biased region" description="Polar residues" evidence="1">
    <location>
        <begin position="522"/>
        <end position="532"/>
    </location>
</feature>
<gene>
    <name evidence="2" type="ORF">e2017b09.tmp0041</name>
    <name evidence="3" type="ORF">ETH_00018520</name>
</gene>
<accession>C8TDV2</accession>
<feature type="compositionally biased region" description="Basic and acidic residues" evidence="1">
    <location>
        <begin position="9"/>
        <end position="31"/>
    </location>
</feature>
<organism evidence="2 5">
    <name type="scientific">Eimeria tenella</name>
    <name type="common">Coccidian parasite</name>
    <dbReference type="NCBI Taxonomy" id="5802"/>
    <lineage>
        <taxon>Eukaryota</taxon>
        <taxon>Sar</taxon>
        <taxon>Alveolata</taxon>
        <taxon>Apicomplexa</taxon>
        <taxon>Conoidasida</taxon>
        <taxon>Coccidia</taxon>
        <taxon>Eucoccidiorida</taxon>
        <taxon>Eimeriorina</taxon>
        <taxon>Eimeriidae</taxon>
        <taxon>Eimeria</taxon>
    </lineage>
</organism>
<feature type="region of interest" description="Disordered" evidence="1">
    <location>
        <begin position="1"/>
        <end position="31"/>
    </location>
</feature>
<dbReference type="OrthoDB" id="348183at2759"/>
<feature type="compositionally biased region" description="Basic residues" evidence="1">
    <location>
        <begin position="998"/>
        <end position="1009"/>
    </location>
</feature>
<reference evidence="2 5" key="1">
    <citation type="journal article" date="2007" name="Genome Res.">
        <title>Sequencing and analysis of chromosome 1 of Eimeria tenella reveals a unique segmental organization.</title>
        <authorList>
            <person name="Ling K.H."/>
            <person name="Rajandream M.A."/>
            <person name="Rivailler P."/>
            <person name="Ivens A."/>
            <person name="Yap S.J."/>
            <person name="Madeira A.M.B.N."/>
            <person name="Mungall K."/>
            <person name="Billington K."/>
            <person name="Yee W.Y."/>
            <person name="Bankier A.T."/>
            <person name="Carroll F."/>
            <person name="Durham A.M."/>
            <person name="Peters N."/>
            <person name="Loo S.S."/>
            <person name="Mat-Isa M.N."/>
            <person name="Novaes J."/>
            <person name="Quail M."/>
            <person name="Rosli R."/>
            <person name="Shamsudin M.N."/>
            <person name="Sobreira T.J.P."/>
            <person name="Tivey A.R."/>
            <person name="Wai S.F."/>
            <person name="White S."/>
            <person name="Wu X."/>
            <person name="Kerhornou A.X."/>
            <person name="Blake D."/>
            <person name="Mohamed R."/>
            <person name="Shirley M."/>
            <person name="Gruber A."/>
            <person name="Berriman M."/>
            <person name="Tomley F."/>
            <person name="Dear P.H."/>
            <person name="Wan K.L."/>
        </authorList>
    </citation>
    <scope>NUCLEOTIDE SEQUENCE [LARGE SCALE GENOMIC DNA]</scope>
    <source>
        <strain evidence="2 5">Houghton</strain>
    </source>
</reference>
<evidence type="ECO:0000313" key="5">
    <source>
        <dbReference type="Proteomes" id="UP000243681"/>
    </source>
</evidence>
<reference evidence="3" key="3">
    <citation type="submission" date="2013-10" db="EMBL/GenBank/DDBJ databases">
        <authorList>
            <person name="Aslett M."/>
        </authorList>
    </citation>
    <scope>NUCLEOTIDE SEQUENCE [LARGE SCALE GENOMIC DNA]</scope>
    <source>
        <strain evidence="3">Houghton</strain>
    </source>
</reference>
<feature type="region of interest" description="Disordered" evidence="1">
    <location>
        <begin position="989"/>
        <end position="1009"/>
    </location>
</feature>
<feature type="region of interest" description="Disordered" evidence="1">
    <location>
        <begin position="581"/>
        <end position="602"/>
    </location>
</feature>
<proteinExistence type="predicted"/>
<evidence type="ECO:0000313" key="3">
    <source>
        <dbReference type="EMBL" id="CDJ42446.1"/>
    </source>
</evidence>
<feature type="region of interest" description="Disordered" evidence="1">
    <location>
        <begin position="920"/>
        <end position="945"/>
    </location>
</feature>
<name>C8TDV2_EIMTE</name>
<sequence length="1009" mass="112161">MNLQPRAQLRRDLPTTGDTHHGSYADLQRRSGDGIAGGIRFFQRPSKNKPFPPSWALKLGVVFSSLAVAYVLLLCFRSIEAGLQQVSSTRSLAAGGYGSCRLSFVPGDEDEDYWETGGWTQRLVQSLTQEQRISLPQQALQYQGNVALPRAEGHVAGAVVQGTSGNVSRRGPSTGSFETHDLHLWVRWNMPSDDRKYLFRILRQMLDVTKVCESILPILTRKQRLQLAFQVVRLVALELGSFSLVKRDVEPMRVAVGDCLIQLALQSLERSGDDKGSEGDRSLLRELIRLVNEIKQPWYVKQEKPPDKYKKKMISIMATADVILKNCMSVLQGLRVFHEDSSQKKLPPEVVVQQLEVIKALYHVHANYVARDGSLRAHMLECQKRTRVYALFRHEHYELSRGRIVPVKELYHQVDEAVRAAGGLLQPEQASAWEHEHGSAGGTTEGQTAEKNSEPEQLSEPPSHEPTQGALSQAIKSSLESRTLAASREVEAESSLQDKAPSSLTGWLPEQGASSGPALKPPSTSTSAGKDVEQSSSFVLTKSSQSPVVLSVSRSKAAEQGVLVGRLDSCGLDTLSRKPTYPSATQNSGCANHASSSGQYSFAEHSSSSHMVHSTAVHTTRAAVPYDCLESRVSIKEKIYNWMQTPAALEERDRRWFQTPVTSTVEEYTRQQRTAPLDHTWLQGIAPVQQEDYSVHGTAVPVQQEKWRWLPTLSRVQEQDYSGLQTTAPLQVKDHNGLQTTAIAKQRDYVRAQTTAPAQEEDYAWQQTSAFFKEDYRWQQAPAPLQKGDDKQAQRTAPLPKEGYKGLQRIAPPERGKVLQHTAPCQLDVCRGQQTTALFEKLQQRWLRAPAPLQQYRGSQTTAPPQEGNWQQKITLPGEEKNRWPQTRASLQDYFYGGSQPPVAEKEQDNRGLPTRAHLQEKNTSGLQAGTPFLEGGNGRPQAPAPLQSAFYSLFSGGGIPPWSPFSQAPADSLNRSAARNSEWFVTGTFGQDEARGSHPRKHTKSSRQ</sequence>
<dbReference type="EMBL" id="AM269894">
    <property type="protein sequence ID" value="CAK51438.1"/>
    <property type="molecule type" value="Genomic_DNA"/>
</dbReference>
<reference evidence="3" key="2">
    <citation type="submission" date="2013-10" db="EMBL/GenBank/DDBJ databases">
        <title>Genomic analysis of the causative agents of coccidiosis in chickens.</title>
        <authorList>
            <person name="Reid A.J."/>
            <person name="Blake D."/>
            <person name="Billington K."/>
            <person name="Browne H."/>
            <person name="Dunn M."/>
            <person name="Hung S."/>
            <person name="Kawahara F."/>
            <person name="Miranda-Saavedra D."/>
            <person name="Mourier T."/>
            <person name="Nagra H."/>
            <person name="Otto T.D."/>
            <person name="Rawlings N."/>
            <person name="Sanchez A."/>
            <person name="Sanders M."/>
            <person name="Subramaniam C."/>
            <person name="Tay Y."/>
            <person name="Dear P."/>
            <person name="Doerig C."/>
            <person name="Gruber A."/>
            <person name="Parkinson J."/>
            <person name="Shirley M."/>
            <person name="Wan K.L."/>
            <person name="Berriman M."/>
            <person name="Tomley F."/>
            <person name="Pain A."/>
        </authorList>
    </citation>
    <scope>NUCLEOTIDE SEQUENCE [LARGE SCALE GENOMIC DNA]</scope>
    <source>
        <strain evidence="3">Houghton</strain>
    </source>
</reference>